<keyword evidence="4" id="KW-1015">Disulfide bond</keyword>
<feature type="domain" description="Chitin-binding type-2" evidence="7">
    <location>
        <begin position="42"/>
        <end position="100"/>
    </location>
</feature>
<dbReference type="SUPFAM" id="SSF57625">
    <property type="entry name" value="Invertebrate chitin-binding proteins"/>
    <property type="match status" value="2"/>
</dbReference>
<keyword evidence="5" id="KW-0325">Glycoprotein</keyword>
<evidence type="ECO:0000256" key="2">
    <source>
        <dbReference type="ARBA" id="ARBA00022729"/>
    </source>
</evidence>
<name>A0AAV8ZSI9_9CUCU</name>
<dbReference type="Gene3D" id="2.170.140.10">
    <property type="entry name" value="Chitin binding domain"/>
    <property type="match status" value="2"/>
</dbReference>
<feature type="compositionally biased region" description="Low complexity" evidence="6">
    <location>
        <begin position="109"/>
        <end position="146"/>
    </location>
</feature>
<evidence type="ECO:0000256" key="1">
    <source>
        <dbReference type="ARBA" id="ARBA00022669"/>
    </source>
</evidence>
<dbReference type="EMBL" id="JANEYF010000334">
    <property type="protein sequence ID" value="KAJ8970584.1"/>
    <property type="molecule type" value="Genomic_DNA"/>
</dbReference>
<dbReference type="Proteomes" id="UP001162156">
    <property type="component" value="Unassembled WGS sequence"/>
</dbReference>
<dbReference type="PANTHER" id="PTHR23301">
    <property type="entry name" value="CHITIN BINDING PERITROPHIN-A"/>
    <property type="match status" value="1"/>
</dbReference>
<evidence type="ECO:0000259" key="7">
    <source>
        <dbReference type="PROSITE" id="PS50940"/>
    </source>
</evidence>
<proteinExistence type="predicted"/>
<dbReference type="PROSITE" id="PS50940">
    <property type="entry name" value="CHIT_BIND_II"/>
    <property type="match status" value="2"/>
</dbReference>
<gene>
    <name evidence="8" type="ORF">NQ314_001117</name>
</gene>
<evidence type="ECO:0000256" key="4">
    <source>
        <dbReference type="ARBA" id="ARBA00023157"/>
    </source>
</evidence>
<evidence type="ECO:0000256" key="6">
    <source>
        <dbReference type="SAM" id="MobiDB-lite"/>
    </source>
</evidence>
<protein>
    <recommendedName>
        <fullName evidence="7">Chitin-binding type-2 domain-containing protein</fullName>
    </recommendedName>
</protein>
<evidence type="ECO:0000313" key="8">
    <source>
        <dbReference type="EMBL" id="KAJ8970584.1"/>
    </source>
</evidence>
<dbReference type="InterPro" id="IPR002557">
    <property type="entry name" value="Chitin-bd_dom"/>
</dbReference>
<dbReference type="InterPro" id="IPR051940">
    <property type="entry name" value="Chitin_bind-dev_reg"/>
</dbReference>
<keyword evidence="1" id="KW-0147">Chitin-binding</keyword>
<evidence type="ECO:0000256" key="3">
    <source>
        <dbReference type="ARBA" id="ARBA00022737"/>
    </source>
</evidence>
<feature type="region of interest" description="Disordered" evidence="6">
    <location>
        <begin position="105"/>
        <end position="156"/>
    </location>
</feature>
<dbReference type="PANTHER" id="PTHR23301:SF0">
    <property type="entry name" value="CHITIN-BINDING TYPE-2 DOMAIN-CONTAINING PROTEIN-RELATED"/>
    <property type="match status" value="1"/>
</dbReference>
<dbReference type="AlphaFoldDB" id="A0AAV8ZSI9"/>
<feature type="domain" description="Chitin-binding type-2" evidence="7">
    <location>
        <begin position="156"/>
        <end position="211"/>
    </location>
</feature>
<reference evidence="8" key="1">
    <citation type="journal article" date="2023" name="Insect Mol. Biol.">
        <title>Genome sequencing provides insights into the evolution of gene families encoding plant cell wall-degrading enzymes in longhorned beetles.</title>
        <authorList>
            <person name="Shin N.R."/>
            <person name="Okamura Y."/>
            <person name="Kirsch R."/>
            <person name="Pauchet Y."/>
        </authorList>
    </citation>
    <scope>NUCLEOTIDE SEQUENCE</scope>
    <source>
        <strain evidence="8">RBIC_L_NR</strain>
    </source>
</reference>
<sequence>MKKKACDRPEVAHCDKDATVTYPTYPHTQDPNVTATTPFSPDPMCPFPSEIITFYPYPLNCTQYWECFEGKKYLMDCPVNLYWNIDYNYCDYIENVDCNKNYASTTPKPDTTPNGPVTTPPTTSTTPLPTNATEASPSTTTLFPTTPTSPPTTTPATLCQNTPDGTYFTDPTDCGSYYECVGGKGICMHCPGNLLWNEDLLTCDFPENVKC</sequence>
<organism evidence="8 9">
    <name type="scientific">Rhamnusium bicolor</name>
    <dbReference type="NCBI Taxonomy" id="1586634"/>
    <lineage>
        <taxon>Eukaryota</taxon>
        <taxon>Metazoa</taxon>
        <taxon>Ecdysozoa</taxon>
        <taxon>Arthropoda</taxon>
        <taxon>Hexapoda</taxon>
        <taxon>Insecta</taxon>
        <taxon>Pterygota</taxon>
        <taxon>Neoptera</taxon>
        <taxon>Endopterygota</taxon>
        <taxon>Coleoptera</taxon>
        <taxon>Polyphaga</taxon>
        <taxon>Cucujiformia</taxon>
        <taxon>Chrysomeloidea</taxon>
        <taxon>Cerambycidae</taxon>
        <taxon>Lepturinae</taxon>
        <taxon>Rhagiini</taxon>
        <taxon>Rhamnusium</taxon>
    </lineage>
</organism>
<evidence type="ECO:0000313" key="9">
    <source>
        <dbReference type="Proteomes" id="UP001162156"/>
    </source>
</evidence>
<keyword evidence="9" id="KW-1185">Reference proteome</keyword>
<accession>A0AAV8ZSI9</accession>
<dbReference type="GO" id="GO:0005576">
    <property type="term" value="C:extracellular region"/>
    <property type="evidence" value="ECO:0007669"/>
    <property type="project" value="InterPro"/>
</dbReference>
<dbReference type="InterPro" id="IPR036508">
    <property type="entry name" value="Chitin-bd_dom_sf"/>
</dbReference>
<keyword evidence="3" id="KW-0677">Repeat</keyword>
<evidence type="ECO:0000256" key="5">
    <source>
        <dbReference type="ARBA" id="ARBA00023180"/>
    </source>
</evidence>
<comment type="caution">
    <text evidence="8">The sequence shown here is derived from an EMBL/GenBank/DDBJ whole genome shotgun (WGS) entry which is preliminary data.</text>
</comment>
<dbReference type="GO" id="GO:0008061">
    <property type="term" value="F:chitin binding"/>
    <property type="evidence" value="ECO:0007669"/>
    <property type="project" value="UniProtKB-KW"/>
</dbReference>
<dbReference type="SMART" id="SM00494">
    <property type="entry name" value="ChtBD2"/>
    <property type="match status" value="2"/>
</dbReference>
<dbReference type="Pfam" id="PF01607">
    <property type="entry name" value="CBM_14"/>
    <property type="match status" value="2"/>
</dbReference>
<keyword evidence="2" id="KW-0732">Signal</keyword>